<keyword evidence="2" id="KW-1185">Reference proteome</keyword>
<comment type="caution">
    <text evidence="1">The sequence shown here is derived from an EMBL/GenBank/DDBJ whole genome shotgun (WGS) entry which is preliminary data.</text>
</comment>
<dbReference type="EMBL" id="BMCU01000002">
    <property type="protein sequence ID" value="GGG04223.1"/>
    <property type="molecule type" value="Genomic_DNA"/>
</dbReference>
<evidence type="ECO:0000313" key="1">
    <source>
        <dbReference type="EMBL" id="GGG04223.1"/>
    </source>
</evidence>
<dbReference type="AlphaFoldDB" id="A0A917CYA5"/>
<name>A0A917CYA5_9NOCA</name>
<dbReference type="Proteomes" id="UP000654257">
    <property type="component" value="Unassembled WGS sequence"/>
</dbReference>
<gene>
    <name evidence="1" type="ORF">GCM10007304_17910</name>
</gene>
<protein>
    <submittedName>
        <fullName evidence="1">Uncharacterized protein</fullName>
    </submittedName>
</protein>
<sequence length="78" mass="8389">MNAQQHYATAERLLITSDEVDIEDGHAQLVATQALVHATLAMAARPVVVIAADADPEILRALSEAMNIDPSKEVSHDE</sequence>
<proteinExistence type="predicted"/>
<reference evidence="1" key="2">
    <citation type="submission" date="2020-09" db="EMBL/GenBank/DDBJ databases">
        <authorList>
            <person name="Sun Q."/>
            <person name="Sedlacek I."/>
        </authorList>
    </citation>
    <scope>NUCLEOTIDE SEQUENCE</scope>
    <source>
        <strain evidence="1">CCM 7905</strain>
    </source>
</reference>
<accession>A0A917CYA5</accession>
<organism evidence="1 2">
    <name type="scientific">Rhodococcoides trifolii</name>
    <dbReference type="NCBI Taxonomy" id="908250"/>
    <lineage>
        <taxon>Bacteria</taxon>
        <taxon>Bacillati</taxon>
        <taxon>Actinomycetota</taxon>
        <taxon>Actinomycetes</taxon>
        <taxon>Mycobacteriales</taxon>
        <taxon>Nocardiaceae</taxon>
        <taxon>Rhodococcoides</taxon>
    </lineage>
</organism>
<reference evidence="1" key="1">
    <citation type="journal article" date="2014" name="Int. J. Syst. Evol. Microbiol.">
        <title>Complete genome sequence of Corynebacterium casei LMG S-19264T (=DSM 44701T), isolated from a smear-ripened cheese.</title>
        <authorList>
            <consortium name="US DOE Joint Genome Institute (JGI-PGF)"/>
            <person name="Walter F."/>
            <person name="Albersmeier A."/>
            <person name="Kalinowski J."/>
            <person name="Ruckert C."/>
        </authorList>
    </citation>
    <scope>NUCLEOTIDE SEQUENCE</scope>
    <source>
        <strain evidence="1">CCM 7905</strain>
    </source>
</reference>
<evidence type="ECO:0000313" key="2">
    <source>
        <dbReference type="Proteomes" id="UP000654257"/>
    </source>
</evidence>
<dbReference type="RefSeq" id="WP_188544459.1">
    <property type="nucleotide sequence ID" value="NZ_BMCU01000002.1"/>
</dbReference>